<dbReference type="AlphaFoldDB" id="A0A3S2LXC7"/>
<reference evidence="1 2" key="1">
    <citation type="submission" date="2018-11" db="EMBL/GenBank/DDBJ databases">
        <authorList>
            <person name="Lopez-Roques C."/>
            <person name="Donnadieu C."/>
            <person name="Bouchez O."/>
            <person name="Klopp C."/>
            <person name="Cabau C."/>
            <person name="Zahm M."/>
        </authorList>
    </citation>
    <scope>NUCLEOTIDE SEQUENCE [LARGE SCALE GENOMIC DNA]</scope>
    <source>
        <strain evidence="1">RS831</strain>
        <tissue evidence="1">Whole body</tissue>
    </source>
</reference>
<evidence type="ECO:0000313" key="1">
    <source>
        <dbReference type="EMBL" id="RVE63220.1"/>
    </source>
</evidence>
<protein>
    <submittedName>
        <fullName evidence="1">Uncharacterized protein</fullName>
    </submittedName>
</protein>
<organism evidence="1 2">
    <name type="scientific">Oryzias javanicus</name>
    <name type="common">Javanese ricefish</name>
    <name type="synonym">Aplocheilus javanicus</name>
    <dbReference type="NCBI Taxonomy" id="123683"/>
    <lineage>
        <taxon>Eukaryota</taxon>
        <taxon>Metazoa</taxon>
        <taxon>Chordata</taxon>
        <taxon>Craniata</taxon>
        <taxon>Vertebrata</taxon>
        <taxon>Euteleostomi</taxon>
        <taxon>Actinopterygii</taxon>
        <taxon>Neopterygii</taxon>
        <taxon>Teleostei</taxon>
        <taxon>Neoteleostei</taxon>
        <taxon>Acanthomorphata</taxon>
        <taxon>Ovalentaria</taxon>
        <taxon>Atherinomorphae</taxon>
        <taxon>Beloniformes</taxon>
        <taxon>Adrianichthyidae</taxon>
        <taxon>Oryziinae</taxon>
        <taxon>Oryzias</taxon>
    </lineage>
</organism>
<dbReference type="PANTHER" id="PTHR40472">
    <property type="entry name" value="RICIN B-TYPE LECTIN DOMAIN-CONTAINING PROTEIN"/>
    <property type="match status" value="1"/>
</dbReference>
<reference evidence="1 2" key="2">
    <citation type="submission" date="2019-01" db="EMBL/GenBank/DDBJ databases">
        <title>A chromosome length genome reference of the Java medaka (oryzias javanicus).</title>
        <authorList>
            <person name="Herpin A."/>
            <person name="Takehana Y."/>
            <person name="Naruse K."/>
            <person name="Ansai S."/>
            <person name="Kawaguchi M."/>
        </authorList>
    </citation>
    <scope>NUCLEOTIDE SEQUENCE [LARGE SCALE GENOMIC DNA]</scope>
    <source>
        <strain evidence="1">RS831</strain>
        <tissue evidence="1">Whole body</tissue>
    </source>
</reference>
<dbReference type="Proteomes" id="UP000283210">
    <property type="component" value="Chromosome 16"/>
</dbReference>
<dbReference type="PANTHER" id="PTHR40472:SF11">
    <property type="entry name" value="RAPUNZEL 3-RELATED"/>
    <property type="match status" value="1"/>
</dbReference>
<dbReference type="InterPro" id="IPR039051">
    <property type="entry name" value="SE-CTX-like"/>
</dbReference>
<dbReference type="EMBL" id="CM012452">
    <property type="protein sequence ID" value="RVE63220.1"/>
    <property type="molecule type" value="Genomic_DNA"/>
</dbReference>
<evidence type="ECO:0000313" key="2">
    <source>
        <dbReference type="Proteomes" id="UP000283210"/>
    </source>
</evidence>
<gene>
    <name evidence="1" type="ORF">OJAV_G00165810</name>
</gene>
<dbReference type="OrthoDB" id="9939466at2759"/>
<accession>A0A3S2LXC7</accession>
<keyword evidence="2" id="KW-1185">Reference proteome</keyword>
<name>A0A3S2LXC7_ORYJA</name>
<sequence length="433" mass="50011">MRFAPPLPPSSSPQSLFLDRLLCVKPTAGKWKKTLKNDLFAALRSPFRTWPDPWRIFAQNKRTIEAVMDMLEKGSEVLASSVGDIFPFCEVAGAVVQLGLDKVQSPEVIYVKEQFVTMQDKMDHLSRQQENIECEMRKADLDTDLFSAEENIRHQFRKYVDFLEAREQFREVKKKLFLDHFSKSGGEKNLWTLYNETKRILEVVERYVERSRRPLEDFCVRLKELLCLGLFALMGHCALTQRSREEKIQEWRPRMEEIESQMKSAVESCVAAFPEQALSDVKNQLLKKEAGNPQPVVEQLLEFLVKKFDWVCWSVRLVNHPDGFFKKHCTGKPFHHVAGQTKFEVSWGNNVQLVVSYSTDPRPVPRDDVQQAMEGLGRKGNPLAVVEMLETKLSGFVIHAVSSQCKPECAYSFPEDKHYWEKHKNGVVCVHSE</sequence>
<proteinExistence type="predicted"/>